<evidence type="ECO:0000313" key="2">
    <source>
        <dbReference type="Proteomes" id="UP000276407"/>
    </source>
</evidence>
<organism evidence="1 2">
    <name type="scientific">Leptospira kmetyi</name>
    <dbReference type="NCBI Taxonomy" id="408139"/>
    <lineage>
        <taxon>Bacteria</taxon>
        <taxon>Pseudomonadati</taxon>
        <taxon>Spirochaetota</taxon>
        <taxon>Spirochaetia</taxon>
        <taxon>Leptospirales</taxon>
        <taxon>Leptospiraceae</taxon>
        <taxon>Leptospira</taxon>
    </lineage>
</organism>
<protein>
    <submittedName>
        <fullName evidence="1">Uncharacterized protein</fullName>
    </submittedName>
</protein>
<proteinExistence type="predicted"/>
<sequence length="254" mass="28895">MKNSNVIKTQLFSTLPAGLRDELIDVFQSINTNYIQGRFEPSELNGGKLCEVIYTILKGYTDGNYPDRATKPSNMVVACQQLEQTSSTFPRSIRIQIPRILLGLYEIRNNRGVGHVGGDVNPNIMDATCVLYMSKWLVSELIRIFHNVTIKEAESLVDAIMQRLSPQIWEIDGSHRVLDTSLSYKDQTLLLLYHLTFSPSESELCNWLEHSNPSVYRSSILKQLHKKRLIEYTITKVSLSPIGIKYTEKNLICA</sequence>
<dbReference type="Proteomes" id="UP000276407">
    <property type="component" value="Chromosome 2"/>
</dbReference>
<evidence type="ECO:0000313" key="1">
    <source>
        <dbReference type="EMBL" id="AYV57682.1"/>
    </source>
</evidence>
<accession>A0AAD0XRS7</accession>
<reference evidence="1 2" key="1">
    <citation type="submission" date="2018-11" db="EMBL/GenBank/DDBJ databases">
        <title>Complete genome sequence of Leptospira kmetyi isolate LS 001/16 from soil sample associated with a leptospirosis patient in Kelantan.</title>
        <authorList>
            <person name="Muhammad Yusoff F."/>
            <person name="Muhammad Yusoff S."/>
            <person name="Ahmad M.N."/>
            <person name="Yusof N.Y."/>
            <person name="Aziah I."/>
        </authorList>
    </citation>
    <scope>NUCLEOTIDE SEQUENCE [LARGE SCALE GENOMIC DNA]</scope>
    <source>
        <strain evidence="1 2">LS 001/16</strain>
    </source>
</reference>
<dbReference type="RefSeq" id="WP_123180407.1">
    <property type="nucleotide sequence ID" value="NZ_CP033615.1"/>
</dbReference>
<name>A0AAD0XRS7_9LEPT</name>
<gene>
    <name evidence="1" type="ORF">EFP84_18735</name>
</gene>
<dbReference type="EMBL" id="CP033615">
    <property type="protein sequence ID" value="AYV57682.1"/>
    <property type="molecule type" value="Genomic_DNA"/>
</dbReference>
<dbReference type="AlphaFoldDB" id="A0AAD0XRS7"/>
<dbReference type="KEGG" id="lkm:EFP84_18735"/>